<proteinExistence type="predicted"/>
<accession>A0A6N2UQS9</accession>
<evidence type="ECO:0008006" key="3">
    <source>
        <dbReference type="Google" id="ProtNLM"/>
    </source>
</evidence>
<reference evidence="2" key="1">
    <citation type="submission" date="2019-11" db="EMBL/GenBank/DDBJ databases">
        <authorList>
            <person name="Feng L."/>
        </authorList>
    </citation>
    <scope>NUCLEOTIDE SEQUENCE</scope>
    <source>
        <strain evidence="2">AundefinedLFYP135</strain>
    </source>
</reference>
<name>A0A6N2UQS9_9FIRM</name>
<feature type="region of interest" description="Disordered" evidence="1">
    <location>
        <begin position="87"/>
        <end position="118"/>
    </location>
</feature>
<evidence type="ECO:0000313" key="2">
    <source>
        <dbReference type="EMBL" id="VYT17496.1"/>
    </source>
</evidence>
<evidence type="ECO:0000256" key="1">
    <source>
        <dbReference type="SAM" id="MobiDB-lite"/>
    </source>
</evidence>
<organism evidence="2">
    <name type="scientific">uncultured Anaerotruncus sp</name>
    <dbReference type="NCBI Taxonomy" id="905011"/>
    <lineage>
        <taxon>Bacteria</taxon>
        <taxon>Bacillati</taxon>
        <taxon>Bacillota</taxon>
        <taxon>Clostridia</taxon>
        <taxon>Eubacteriales</taxon>
        <taxon>Oscillospiraceae</taxon>
        <taxon>Anaerotruncus</taxon>
        <taxon>environmental samples</taxon>
    </lineage>
</organism>
<sequence>MSLSLYERETVITFNEAEATARIYTYNKALCRKLNQLAQERPEDCTLKAARENGAVDYLIPKRWVRVRPPRVASEAQKAASREAIKKANLSLANPRPRGEPQQDEPPEGSYIPPNHKE</sequence>
<protein>
    <recommendedName>
        <fullName evidence="3">Immunoglobulin</fullName>
    </recommendedName>
</protein>
<dbReference type="EMBL" id="CACRSL010000003">
    <property type="protein sequence ID" value="VYT17496.1"/>
    <property type="molecule type" value="Genomic_DNA"/>
</dbReference>
<dbReference type="AlphaFoldDB" id="A0A6N2UQS9"/>
<gene>
    <name evidence="2" type="ORF">AULFYP135_01955</name>
</gene>